<sequence length="459" mass="51105">MKTNSKHTPATAPKTTRSASQAAFGSESAAKPAFGTGASWITAQRTMGNRAVGRMLEQTVMRRAEPLMPISTASNTAVQRLMSEDSFKKLTKVDYRIRSKIKPVDKALAKYNATDKSDYVKRDALLDDIRMHCENYLAHPKAHPDRIAGVQTLLGQIDREKEVYVPLAEASAAADPKTRFAKLCEGQDALLAIRDREALGLDNMSLDTQIMSCLEELKAVPGAIDDILQQELNQLLSIMNAPDTPDITKRVLAEVLNNADKVHMKSHLPGARLTNQKEKDEGIGEKYVVNHRLVAPLGTTERLGSLAHELTHVSVSEQFDNSQLFFAFPRDASDDEVMDLVHKRHGDLDALLGLLDRTVFTGEQIGLLNSKLEYPRKYGGDGVRRYIGSFFTAKKITAEEKVKFEGLVEKGMDNSVIEFDTVINQMLIYMQQWKVPQDNPFYEKLRSVAEDAYAHRTGG</sequence>
<comment type="caution">
    <text evidence="2">The sequence shown here is derived from an EMBL/GenBank/DDBJ whole genome shotgun (WGS) entry which is preliminary data.</text>
</comment>
<organism evidence="2 3">
    <name type="scientific">Paenibacillus hodogayensis</name>
    <dbReference type="NCBI Taxonomy" id="279208"/>
    <lineage>
        <taxon>Bacteria</taxon>
        <taxon>Bacillati</taxon>
        <taxon>Bacillota</taxon>
        <taxon>Bacilli</taxon>
        <taxon>Bacillales</taxon>
        <taxon>Paenibacillaceae</taxon>
        <taxon>Paenibacillus</taxon>
    </lineage>
</organism>
<evidence type="ECO:0000313" key="2">
    <source>
        <dbReference type="EMBL" id="MFB9752739.1"/>
    </source>
</evidence>
<dbReference type="RefSeq" id="WP_344903406.1">
    <property type="nucleotide sequence ID" value="NZ_BAAAYO010000001.1"/>
</dbReference>
<feature type="compositionally biased region" description="Polar residues" evidence="1">
    <location>
        <begin position="1"/>
        <end position="23"/>
    </location>
</feature>
<accession>A0ABV5VWQ1</accession>
<feature type="region of interest" description="Disordered" evidence="1">
    <location>
        <begin position="1"/>
        <end position="28"/>
    </location>
</feature>
<name>A0ABV5VWQ1_9BACL</name>
<evidence type="ECO:0000256" key="1">
    <source>
        <dbReference type="SAM" id="MobiDB-lite"/>
    </source>
</evidence>
<proteinExistence type="predicted"/>
<protein>
    <submittedName>
        <fullName evidence="2">Uncharacterized protein</fullName>
    </submittedName>
</protein>
<dbReference type="Proteomes" id="UP001589619">
    <property type="component" value="Unassembled WGS sequence"/>
</dbReference>
<gene>
    <name evidence="2" type="ORF">ACFFNY_14330</name>
</gene>
<evidence type="ECO:0000313" key="3">
    <source>
        <dbReference type="Proteomes" id="UP001589619"/>
    </source>
</evidence>
<dbReference type="EMBL" id="JBHMAG010000012">
    <property type="protein sequence ID" value="MFB9752739.1"/>
    <property type="molecule type" value="Genomic_DNA"/>
</dbReference>
<keyword evidence="3" id="KW-1185">Reference proteome</keyword>
<reference evidence="2 3" key="1">
    <citation type="submission" date="2024-09" db="EMBL/GenBank/DDBJ databases">
        <authorList>
            <person name="Sun Q."/>
            <person name="Mori K."/>
        </authorList>
    </citation>
    <scope>NUCLEOTIDE SEQUENCE [LARGE SCALE GENOMIC DNA]</scope>
    <source>
        <strain evidence="2 3">JCM 12520</strain>
    </source>
</reference>